<reference evidence="1 2" key="1">
    <citation type="submission" date="2023-05" db="EMBL/GenBank/DDBJ databases">
        <title>Draft genome sequence of Streptomyces sp. B-S-A12 isolated from a cave soil in Thailand.</title>
        <authorList>
            <person name="Chamroensaksri N."/>
            <person name="Muangham S."/>
        </authorList>
    </citation>
    <scope>NUCLEOTIDE SEQUENCE [LARGE SCALE GENOMIC DNA]</scope>
    <source>
        <strain evidence="1 2">B-S-A12</strain>
    </source>
</reference>
<protein>
    <submittedName>
        <fullName evidence="1">HEXXH motif-containing putative peptide modification protein</fullName>
    </submittedName>
</protein>
<evidence type="ECO:0000313" key="2">
    <source>
        <dbReference type="Proteomes" id="UP001237105"/>
    </source>
</evidence>
<comment type="caution">
    <text evidence="1">The sequence shown here is derived from an EMBL/GenBank/DDBJ whole genome shotgun (WGS) entry which is preliminary data.</text>
</comment>
<evidence type="ECO:0000313" key="1">
    <source>
        <dbReference type="EMBL" id="MDI3420438.1"/>
    </source>
</evidence>
<organism evidence="1 2">
    <name type="scientific">Streptomyces luteolus</name>
    <dbReference type="NCBI Taxonomy" id="3043615"/>
    <lineage>
        <taxon>Bacteria</taxon>
        <taxon>Bacillati</taxon>
        <taxon>Actinomycetota</taxon>
        <taxon>Actinomycetes</taxon>
        <taxon>Kitasatosporales</taxon>
        <taxon>Streptomycetaceae</taxon>
        <taxon>Streptomyces</taxon>
    </lineage>
</organism>
<dbReference type="RefSeq" id="WP_282536314.1">
    <property type="nucleotide sequence ID" value="NZ_JASCIS010000016.1"/>
</dbReference>
<keyword evidence="2" id="KW-1185">Reference proteome</keyword>
<accession>A0ABT6SXV1</accession>
<name>A0ABT6SXV1_9ACTN</name>
<gene>
    <name evidence="1" type="ORF">QIT00_18050</name>
</gene>
<dbReference type="InterPro" id="IPR026337">
    <property type="entry name" value="AKG_HExxH"/>
</dbReference>
<dbReference type="EMBL" id="JASCIS010000016">
    <property type="protein sequence ID" value="MDI3420438.1"/>
    <property type="molecule type" value="Genomic_DNA"/>
</dbReference>
<proteinExistence type="predicted"/>
<dbReference type="NCBIfam" id="TIGR04267">
    <property type="entry name" value="mod_HExxH"/>
    <property type="match status" value="1"/>
</dbReference>
<sequence>MSTLVAPLGAEALFRAQPDRVRAARLRQSINEVLVSDLRIYVAAASQQLPHSAAAASRVIDQLDVARKLNPLLFTLHWQLNSGLLGQQPGTVSAALGRLAQAGREDDCYGDRFQVETMSWDIVDAEAANFFTGADGPRSDRGELVEVAPVSADELETGRAWVVQALTTLHELDPDLHDELHELVARLRLVHGSVIRGATSSRCWGMNFLRFPGSGPESAEPMNYFLDHLVHESSHLMLHAIMSADPLLQNPFEARHSAPIRKDARPLYGIYHATFVLSRISRVLSRHAKADPRAVTKAVRDEAVARFRKGYATIREHAELTDAGEAVLASCQEIVEAEL</sequence>
<dbReference type="Proteomes" id="UP001237105">
    <property type="component" value="Unassembled WGS sequence"/>
</dbReference>